<accession>A0AAN9IEA6</accession>
<comment type="caution">
    <text evidence="1">The sequence shown here is derived from an EMBL/GenBank/DDBJ whole genome shotgun (WGS) entry which is preliminary data.</text>
</comment>
<keyword evidence="2" id="KW-1185">Reference proteome</keyword>
<proteinExistence type="predicted"/>
<organism evidence="1 2">
    <name type="scientific">Crotalaria pallida</name>
    <name type="common">Smooth rattlebox</name>
    <name type="synonym">Crotalaria striata</name>
    <dbReference type="NCBI Taxonomy" id="3830"/>
    <lineage>
        <taxon>Eukaryota</taxon>
        <taxon>Viridiplantae</taxon>
        <taxon>Streptophyta</taxon>
        <taxon>Embryophyta</taxon>
        <taxon>Tracheophyta</taxon>
        <taxon>Spermatophyta</taxon>
        <taxon>Magnoliopsida</taxon>
        <taxon>eudicotyledons</taxon>
        <taxon>Gunneridae</taxon>
        <taxon>Pentapetalae</taxon>
        <taxon>rosids</taxon>
        <taxon>fabids</taxon>
        <taxon>Fabales</taxon>
        <taxon>Fabaceae</taxon>
        <taxon>Papilionoideae</taxon>
        <taxon>50 kb inversion clade</taxon>
        <taxon>genistoids sensu lato</taxon>
        <taxon>core genistoids</taxon>
        <taxon>Crotalarieae</taxon>
        <taxon>Crotalaria</taxon>
    </lineage>
</organism>
<dbReference type="Proteomes" id="UP001372338">
    <property type="component" value="Unassembled WGS sequence"/>
</dbReference>
<evidence type="ECO:0000313" key="1">
    <source>
        <dbReference type="EMBL" id="KAK7275154.1"/>
    </source>
</evidence>
<dbReference type="AlphaFoldDB" id="A0AAN9IEA6"/>
<dbReference type="EMBL" id="JAYWIO010000003">
    <property type="protein sequence ID" value="KAK7275154.1"/>
    <property type="molecule type" value="Genomic_DNA"/>
</dbReference>
<name>A0AAN9IEA6_CROPI</name>
<gene>
    <name evidence="1" type="ORF">RIF29_16263</name>
</gene>
<reference evidence="1 2" key="1">
    <citation type="submission" date="2024-01" db="EMBL/GenBank/DDBJ databases">
        <title>The genomes of 5 underutilized Papilionoideae crops provide insights into root nodulation and disease resistanc.</title>
        <authorList>
            <person name="Yuan L."/>
        </authorList>
    </citation>
    <scope>NUCLEOTIDE SEQUENCE [LARGE SCALE GENOMIC DNA]</scope>
    <source>
        <strain evidence="1">ZHUSHIDOU_FW_LH</strain>
        <tissue evidence="1">Leaf</tissue>
    </source>
</reference>
<protein>
    <submittedName>
        <fullName evidence="1">Uncharacterized protein</fullName>
    </submittedName>
</protein>
<sequence length="73" mass="8163">MQTMETSVATVQGVYHASESSVLSHTAMDAVLLACNFIRLIALILCRYVMGGLGNLEDLERESLRCSVERRFR</sequence>
<evidence type="ECO:0000313" key="2">
    <source>
        <dbReference type="Proteomes" id="UP001372338"/>
    </source>
</evidence>